<comment type="caution">
    <text evidence="3">The sequence shown here is derived from an EMBL/GenBank/DDBJ whole genome shotgun (WGS) entry which is preliminary data.</text>
</comment>
<evidence type="ECO:0000259" key="2">
    <source>
        <dbReference type="SMART" id="SM00062"/>
    </source>
</evidence>
<dbReference type="EMBL" id="BAAARY010000012">
    <property type="protein sequence ID" value="GAA2526532.1"/>
    <property type="molecule type" value="Genomic_DNA"/>
</dbReference>
<dbReference type="Gene3D" id="3.40.190.10">
    <property type="entry name" value="Periplasmic binding protein-like II"/>
    <property type="match status" value="2"/>
</dbReference>
<dbReference type="PANTHER" id="PTHR35936">
    <property type="entry name" value="MEMBRANE-BOUND LYTIC MUREIN TRANSGLYCOSYLASE F"/>
    <property type="match status" value="1"/>
</dbReference>
<proteinExistence type="predicted"/>
<dbReference type="RefSeq" id="WP_344172840.1">
    <property type="nucleotide sequence ID" value="NZ_BAAARY010000012.1"/>
</dbReference>
<dbReference type="InterPro" id="IPR006311">
    <property type="entry name" value="TAT_signal"/>
</dbReference>
<feature type="domain" description="Solute-binding protein family 3/N-terminal" evidence="2">
    <location>
        <begin position="56"/>
        <end position="289"/>
    </location>
</feature>
<gene>
    <name evidence="3" type="primary">ehuB</name>
    <name evidence="3" type="ORF">GCM10010201_26590</name>
</gene>
<evidence type="ECO:0000313" key="3">
    <source>
        <dbReference type="EMBL" id="GAA2526532.1"/>
    </source>
</evidence>
<keyword evidence="1" id="KW-0732">Signal</keyword>
<organism evidence="3 4">
    <name type="scientific">Pilimelia columellifera subsp. columellifera</name>
    <dbReference type="NCBI Taxonomy" id="706583"/>
    <lineage>
        <taxon>Bacteria</taxon>
        <taxon>Bacillati</taxon>
        <taxon>Actinomycetota</taxon>
        <taxon>Actinomycetes</taxon>
        <taxon>Micromonosporales</taxon>
        <taxon>Micromonosporaceae</taxon>
        <taxon>Pilimelia</taxon>
    </lineage>
</organism>
<dbReference type="Pfam" id="PF00497">
    <property type="entry name" value="SBP_bac_3"/>
    <property type="match status" value="1"/>
</dbReference>
<evidence type="ECO:0000313" key="4">
    <source>
        <dbReference type="Proteomes" id="UP001499978"/>
    </source>
</evidence>
<dbReference type="PANTHER" id="PTHR35936:SF17">
    <property type="entry name" value="ARGININE-BINDING EXTRACELLULAR PROTEIN ARTP"/>
    <property type="match status" value="1"/>
</dbReference>
<accession>A0ABN3NLS8</accession>
<dbReference type="SUPFAM" id="SSF53850">
    <property type="entry name" value="Periplasmic binding protein-like II"/>
    <property type="match status" value="1"/>
</dbReference>
<dbReference type="InterPro" id="IPR001638">
    <property type="entry name" value="Solute-binding_3/MltF_N"/>
</dbReference>
<sequence>MATDHGRKAGAVGWTATRRRLLGGAAGMFVAAVAPAGCTRDARPGSRLGALRARGVARLALANEEPFGFVDAAGRPTGAMPQIAAAVLTRLGVARVEPVSTNFARLIDTLLDDRADLIAAGMSITDDRCRQVTFVGPDFSLPQALGVAVGNPLRLTDYRSVAAAPGARLGVLGGAVEAGYAAAAGVRASHILPFLEQEELVTAVISGDIAAFGLTSLSTRMLVSQARPGALEATASFWAVVDGVRQQERGAMAFNPDHDDFAAAYAAKATELRRAGELAAILRRWGFRPDEAGAPDAPVNCPD</sequence>
<dbReference type="Proteomes" id="UP001499978">
    <property type="component" value="Unassembled WGS sequence"/>
</dbReference>
<reference evidence="3 4" key="1">
    <citation type="journal article" date="2019" name="Int. J. Syst. Evol. Microbiol.">
        <title>The Global Catalogue of Microorganisms (GCM) 10K type strain sequencing project: providing services to taxonomists for standard genome sequencing and annotation.</title>
        <authorList>
            <consortium name="The Broad Institute Genomics Platform"/>
            <consortium name="The Broad Institute Genome Sequencing Center for Infectious Disease"/>
            <person name="Wu L."/>
            <person name="Ma J."/>
        </authorList>
    </citation>
    <scope>NUCLEOTIDE SEQUENCE [LARGE SCALE GENOMIC DNA]</scope>
    <source>
        <strain evidence="3 4">JCM 3367</strain>
    </source>
</reference>
<keyword evidence="4" id="KW-1185">Reference proteome</keyword>
<dbReference type="SMART" id="SM00062">
    <property type="entry name" value="PBPb"/>
    <property type="match status" value="1"/>
</dbReference>
<evidence type="ECO:0000256" key="1">
    <source>
        <dbReference type="ARBA" id="ARBA00022729"/>
    </source>
</evidence>
<protein>
    <submittedName>
        <fullName evidence="3">Ectoine/hydroxyectoine ABC transporter substrate-binding protein EhuB</fullName>
    </submittedName>
</protein>
<name>A0ABN3NLS8_9ACTN</name>
<dbReference type="PROSITE" id="PS51318">
    <property type="entry name" value="TAT"/>
    <property type="match status" value="1"/>
</dbReference>